<name>A0A180FZ17_PUCT1</name>
<sequence length="85" mass="9983">MMAYPRSVEQLSSIAQLPFDRRLPIKSYVRSCEMLYQQARVHQENEQAELAYIYLYRAERITQHDLPSHPEYGALPPGYRAQLKA</sequence>
<dbReference type="GO" id="GO:0005768">
    <property type="term" value="C:endosome"/>
    <property type="evidence" value="ECO:0007669"/>
    <property type="project" value="TreeGrafter"/>
</dbReference>
<reference evidence="3" key="4">
    <citation type="submission" date="2025-05" db="UniProtKB">
        <authorList>
            <consortium name="EnsemblFungi"/>
        </authorList>
    </citation>
    <scope>IDENTIFICATION</scope>
    <source>
        <strain evidence="3">isolate 1-1 / race 1 (BBBD)</strain>
    </source>
</reference>
<keyword evidence="4" id="KW-1185">Reference proteome</keyword>
<dbReference type="GO" id="GO:0061578">
    <property type="term" value="F:K63-linked deubiquitinase activity"/>
    <property type="evidence" value="ECO:0007669"/>
    <property type="project" value="TreeGrafter"/>
</dbReference>
<dbReference type="EMBL" id="ADAS02011291">
    <property type="protein sequence ID" value="OAV84823.1"/>
    <property type="molecule type" value="Genomic_DNA"/>
</dbReference>
<feature type="domain" description="USP8 dimerisation" evidence="1">
    <location>
        <begin position="7"/>
        <end position="83"/>
    </location>
</feature>
<proteinExistence type="predicted"/>
<gene>
    <name evidence="2" type="ORF">PTTG_31029</name>
</gene>
<dbReference type="Gene3D" id="1.20.58.80">
    <property type="entry name" value="Phosphotransferase system, lactose/cellobiose-type IIA subunit"/>
    <property type="match status" value="1"/>
</dbReference>
<dbReference type="PANTHER" id="PTHR12947">
    <property type="entry name" value="AMSH-LIKE PROTEASE"/>
    <property type="match status" value="1"/>
</dbReference>
<organism evidence="2">
    <name type="scientific">Puccinia triticina (isolate 1-1 / race 1 (BBBD))</name>
    <name type="common">Brown leaf rust fungus</name>
    <dbReference type="NCBI Taxonomy" id="630390"/>
    <lineage>
        <taxon>Eukaryota</taxon>
        <taxon>Fungi</taxon>
        <taxon>Dikarya</taxon>
        <taxon>Basidiomycota</taxon>
        <taxon>Pucciniomycotina</taxon>
        <taxon>Pucciniomycetes</taxon>
        <taxon>Pucciniales</taxon>
        <taxon>Pucciniaceae</taxon>
        <taxon>Puccinia</taxon>
    </lineage>
</organism>
<protein>
    <submittedName>
        <fullName evidence="3">USP8_dimer domain-containing protein</fullName>
    </submittedName>
</protein>
<dbReference type="InterPro" id="IPR015063">
    <property type="entry name" value="USP8_dimer"/>
</dbReference>
<dbReference type="OrthoDB" id="3640at2759"/>
<feature type="non-terminal residue" evidence="2">
    <location>
        <position position="85"/>
    </location>
</feature>
<evidence type="ECO:0000313" key="2">
    <source>
        <dbReference type="EMBL" id="OAV84823.1"/>
    </source>
</evidence>
<accession>A0A180FZ17</accession>
<evidence type="ECO:0000313" key="3">
    <source>
        <dbReference type="EnsemblFungi" id="PTTG_31029-t43_1-p1"/>
    </source>
</evidence>
<dbReference type="GO" id="GO:0016020">
    <property type="term" value="C:membrane"/>
    <property type="evidence" value="ECO:0007669"/>
    <property type="project" value="TreeGrafter"/>
</dbReference>
<dbReference type="STRING" id="630390.A0A180FZ17"/>
<dbReference type="Proteomes" id="UP000005240">
    <property type="component" value="Unassembled WGS sequence"/>
</dbReference>
<reference evidence="3 4" key="3">
    <citation type="journal article" date="2017" name="G3 (Bethesda)">
        <title>Comparative analysis highlights variable genome content of wheat rusts and divergence of the mating loci.</title>
        <authorList>
            <person name="Cuomo C.A."/>
            <person name="Bakkeren G."/>
            <person name="Khalil H.B."/>
            <person name="Panwar V."/>
            <person name="Joly D."/>
            <person name="Linning R."/>
            <person name="Sakthikumar S."/>
            <person name="Song X."/>
            <person name="Adiconis X."/>
            <person name="Fan L."/>
            <person name="Goldberg J.M."/>
            <person name="Levin J.Z."/>
            <person name="Young S."/>
            <person name="Zeng Q."/>
            <person name="Anikster Y."/>
            <person name="Bruce M."/>
            <person name="Wang M."/>
            <person name="Yin C."/>
            <person name="McCallum B."/>
            <person name="Szabo L.J."/>
            <person name="Hulbert S."/>
            <person name="Chen X."/>
            <person name="Fellers J.P."/>
        </authorList>
    </citation>
    <scope>NUCLEOTIDE SEQUENCE</scope>
    <source>
        <strain evidence="4">Isolate 1-1 / race 1 (BBBD)</strain>
        <strain evidence="3">isolate 1-1 / race 1 (BBBD)</strain>
    </source>
</reference>
<reference evidence="2" key="1">
    <citation type="submission" date="2009-11" db="EMBL/GenBank/DDBJ databases">
        <authorList>
            <consortium name="The Broad Institute Genome Sequencing Platform"/>
            <person name="Ward D."/>
            <person name="Feldgarden M."/>
            <person name="Earl A."/>
            <person name="Young S.K."/>
            <person name="Zeng Q."/>
            <person name="Koehrsen M."/>
            <person name="Alvarado L."/>
            <person name="Berlin A."/>
            <person name="Bochicchio J."/>
            <person name="Borenstein D."/>
            <person name="Chapman S.B."/>
            <person name="Chen Z."/>
            <person name="Engels R."/>
            <person name="Freedman E."/>
            <person name="Gellesch M."/>
            <person name="Goldberg J."/>
            <person name="Griggs A."/>
            <person name="Gujja S."/>
            <person name="Heilman E."/>
            <person name="Heiman D."/>
            <person name="Hepburn T."/>
            <person name="Howarth C."/>
            <person name="Jen D."/>
            <person name="Larson L."/>
            <person name="Lewis B."/>
            <person name="Mehta T."/>
            <person name="Park D."/>
            <person name="Pearson M."/>
            <person name="Roberts A."/>
            <person name="Saif S."/>
            <person name="Shea T."/>
            <person name="Shenoy N."/>
            <person name="Sisk P."/>
            <person name="Stolte C."/>
            <person name="Sykes S."/>
            <person name="Thomson T."/>
            <person name="Walk T."/>
            <person name="White J."/>
            <person name="Yandava C."/>
            <person name="Izard J."/>
            <person name="Baranova O.V."/>
            <person name="Blanton J.M."/>
            <person name="Tanner A.C."/>
            <person name="Dewhirst F.E."/>
            <person name="Haas B."/>
            <person name="Nusbaum C."/>
            <person name="Birren B."/>
        </authorList>
    </citation>
    <scope>NUCLEOTIDE SEQUENCE [LARGE SCALE GENOMIC DNA]</scope>
    <source>
        <strain evidence="2">1-1 BBBD Race 1</strain>
    </source>
</reference>
<dbReference type="Pfam" id="PF08969">
    <property type="entry name" value="USP8_dimer"/>
    <property type="match status" value="1"/>
</dbReference>
<evidence type="ECO:0000259" key="1">
    <source>
        <dbReference type="Pfam" id="PF08969"/>
    </source>
</evidence>
<dbReference type="VEuPathDB" id="FungiDB:PTTG_31029"/>
<dbReference type="AlphaFoldDB" id="A0A180FZ17"/>
<reference evidence="2" key="2">
    <citation type="submission" date="2016-05" db="EMBL/GenBank/DDBJ databases">
        <title>Comparative analysis highlights variable genome content of wheat rusts and divergence of the mating loci.</title>
        <authorList>
            <person name="Cuomo C.A."/>
            <person name="Bakkeren G."/>
            <person name="Szabo L."/>
            <person name="Khalil H."/>
            <person name="Joly D."/>
            <person name="Goldberg J."/>
            <person name="Young S."/>
            <person name="Zeng Q."/>
            <person name="Fellers J."/>
        </authorList>
    </citation>
    <scope>NUCLEOTIDE SEQUENCE [LARGE SCALE GENOMIC DNA]</scope>
    <source>
        <strain evidence="2">1-1 BBBD Race 1</strain>
    </source>
</reference>
<evidence type="ECO:0000313" key="4">
    <source>
        <dbReference type="Proteomes" id="UP000005240"/>
    </source>
</evidence>
<dbReference type="PANTHER" id="PTHR12947:SF13">
    <property type="entry name" value="FI19924P1"/>
    <property type="match status" value="1"/>
</dbReference>
<dbReference type="GO" id="GO:0070536">
    <property type="term" value="P:protein K63-linked deubiquitination"/>
    <property type="evidence" value="ECO:0007669"/>
    <property type="project" value="TreeGrafter"/>
</dbReference>
<dbReference type="EnsemblFungi" id="PTTG_31029-t43_1">
    <property type="protein sequence ID" value="PTTG_31029-t43_1-p1"/>
    <property type="gene ID" value="PTTG_31029"/>
</dbReference>